<dbReference type="EMBL" id="REGN01012354">
    <property type="protein sequence ID" value="RMZ95672.1"/>
    <property type="molecule type" value="Genomic_DNA"/>
</dbReference>
<organism evidence="1 2">
    <name type="scientific">Brachionus plicatilis</name>
    <name type="common">Marine rotifer</name>
    <name type="synonym">Brachionus muelleri</name>
    <dbReference type="NCBI Taxonomy" id="10195"/>
    <lineage>
        <taxon>Eukaryota</taxon>
        <taxon>Metazoa</taxon>
        <taxon>Spiralia</taxon>
        <taxon>Gnathifera</taxon>
        <taxon>Rotifera</taxon>
        <taxon>Eurotatoria</taxon>
        <taxon>Monogononta</taxon>
        <taxon>Pseudotrocha</taxon>
        <taxon>Ploima</taxon>
        <taxon>Brachionidae</taxon>
        <taxon>Brachionus</taxon>
    </lineage>
</organism>
<evidence type="ECO:0000313" key="2">
    <source>
        <dbReference type="Proteomes" id="UP000276133"/>
    </source>
</evidence>
<evidence type="ECO:0000313" key="1">
    <source>
        <dbReference type="EMBL" id="RMZ95672.1"/>
    </source>
</evidence>
<dbReference type="AlphaFoldDB" id="A0A3M7P9E0"/>
<accession>A0A3M7P9E0</accession>
<keyword evidence="2" id="KW-1185">Reference proteome</keyword>
<proteinExistence type="predicted"/>
<sequence>MNLKILKSYHILNTKFIFDLGKKEKLKKTKNWKFLRLITSILNSNKHRLYYSTNIQIVWLLSYYDPEKHK</sequence>
<gene>
    <name evidence="1" type="ORF">BpHYR1_006866</name>
</gene>
<name>A0A3M7P9E0_BRAPC</name>
<protein>
    <submittedName>
        <fullName evidence="1">Uncharacterized protein</fullName>
    </submittedName>
</protein>
<reference evidence="1 2" key="1">
    <citation type="journal article" date="2018" name="Sci. Rep.">
        <title>Genomic signatures of local adaptation to the degree of environmental predictability in rotifers.</title>
        <authorList>
            <person name="Franch-Gras L."/>
            <person name="Hahn C."/>
            <person name="Garcia-Roger E.M."/>
            <person name="Carmona M.J."/>
            <person name="Serra M."/>
            <person name="Gomez A."/>
        </authorList>
    </citation>
    <scope>NUCLEOTIDE SEQUENCE [LARGE SCALE GENOMIC DNA]</scope>
    <source>
        <strain evidence="1">HYR1</strain>
    </source>
</reference>
<dbReference type="Proteomes" id="UP000276133">
    <property type="component" value="Unassembled WGS sequence"/>
</dbReference>
<comment type="caution">
    <text evidence="1">The sequence shown here is derived from an EMBL/GenBank/DDBJ whole genome shotgun (WGS) entry which is preliminary data.</text>
</comment>